<dbReference type="InterPro" id="IPR036890">
    <property type="entry name" value="HATPase_C_sf"/>
</dbReference>
<evidence type="ECO:0000259" key="18">
    <source>
        <dbReference type="PROSITE" id="PS50112"/>
    </source>
</evidence>
<evidence type="ECO:0000256" key="13">
    <source>
        <dbReference type="ARBA" id="ARBA00022991"/>
    </source>
</evidence>
<dbReference type="SMART" id="SM00086">
    <property type="entry name" value="PAC"/>
    <property type="match status" value="1"/>
</dbReference>
<keyword evidence="4" id="KW-0597">Phosphoprotein</keyword>
<keyword evidence="10" id="KW-0547">Nucleotide-binding</keyword>
<evidence type="ECO:0000256" key="15">
    <source>
        <dbReference type="ARBA" id="ARBA00023170"/>
    </source>
</evidence>
<evidence type="ECO:0000259" key="19">
    <source>
        <dbReference type="PROSITE" id="PS50113"/>
    </source>
</evidence>
<dbReference type="PROSITE" id="PS50112">
    <property type="entry name" value="PAS"/>
    <property type="match status" value="1"/>
</dbReference>
<dbReference type="GO" id="GO:0004673">
    <property type="term" value="F:protein histidine kinase activity"/>
    <property type="evidence" value="ECO:0007669"/>
    <property type="project" value="UniProtKB-EC"/>
</dbReference>
<keyword evidence="16" id="KW-1133">Transmembrane helix</keyword>
<feature type="domain" description="Histidine kinase" evidence="17">
    <location>
        <begin position="520"/>
        <end position="717"/>
    </location>
</feature>
<dbReference type="SUPFAM" id="SSF55874">
    <property type="entry name" value="ATPase domain of HSP90 chaperone/DNA topoisomerase II/histidine kinase"/>
    <property type="match status" value="1"/>
</dbReference>
<dbReference type="PANTHER" id="PTHR41523">
    <property type="entry name" value="TWO-COMPONENT SYSTEM SENSOR PROTEIN"/>
    <property type="match status" value="1"/>
</dbReference>
<keyword evidence="6" id="KW-0285">Flavoprotein</keyword>
<feature type="transmembrane region" description="Helical" evidence="16">
    <location>
        <begin position="348"/>
        <end position="368"/>
    </location>
</feature>
<dbReference type="EC" id="2.7.13.3" evidence="2"/>
<dbReference type="SUPFAM" id="SSF55785">
    <property type="entry name" value="PYP-like sensor domain (PAS domain)"/>
    <property type="match status" value="1"/>
</dbReference>
<dbReference type="EMBL" id="JAKELO010000002">
    <property type="protein sequence ID" value="MDE4908480.1"/>
    <property type="molecule type" value="Genomic_DNA"/>
</dbReference>
<evidence type="ECO:0000259" key="17">
    <source>
        <dbReference type="PROSITE" id="PS50109"/>
    </source>
</evidence>
<keyword evidence="13" id="KW-0157">Chromophore</keyword>
<evidence type="ECO:0000313" key="21">
    <source>
        <dbReference type="Proteomes" id="UP001143747"/>
    </source>
</evidence>
<keyword evidence="21" id="KW-1185">Reference proteome</keyword>
<evidence type="ECO:0000256" key="7">
    <source>
        <dbReference type="ARBA" id="ARBA00022643"/>
    </source>
</evidence>
<protein>
    <recommendedName>
        <fullName evidence="2">histidine kinase</fullName>
        <ecNumber evidence="2">2.7.13.3</ecNumber>
    </recommendedName>
</protein>
<reference evidence="20" key="1">
    <citation type="submission" date="2022-01" db="EMBL/GenBank/DDBJ databases">
        <title>Draft genome of Methanogenium marinum DSM 15558.</title>
        <authorList>
            <person name="Chen S.-C."/>
            <person name="You Y.-T."/>
        </authorList>
    </citation>
    <scope>NUCLEOTIDE SEQUENCE</scope>
    <source>
        <strain evidence="20">DSM 15558</strain>
    </source>
</reference>
<evidence type="ECO:0000256" key="16">
    <source>
        <dbReference type="SAM" id="Phobius"/>
    </source>
</evidence>
<keyword evidence="11" id="KW-0418">Kinase</keyword>
<dbReference type="InterPro" id="IPR003594">
    <property type="entry name" value="HATPase_dom"/>
</dbReference>
<evidence type="ECO:0000256" key="10">
    <source>
        <dbReference type="ARBA" id="ARBA00022741"/>
    </source>
</evidence>
<evidence type="ECO:0000256" key="9">
    <source>
        <dbReference type="ARBA" id="ARBA00022737"/>
    </source>
</evidence>
<evidence type="ECO:0000256" key="6">
    <source>
        <dbReference type="ARBA" id="ARBA00022630"/>
    </source>
</evidence>
<evidence type="ECO:0000256" key="12">
    <source>
        <dbReference type="ARBA" id="ARBA00022840"/>
    </source>
</evidence>
<dbReference type="PROSITE" id="PS50113">
    <property type="entry name" value="PAC"/>
    <property type="match status" value="1"/>
</dbReference>
<keyword evidence="7" id="KW-0288">FMN</keyword>
<dbReference type="InterPro" id="IPR035965">
    <property type="entry name" value="PAS-like_dom_sf"/>
</dbReference>
<evidence type="ECO:0000256" key="2">
    <source>
        <dbReference type="ARBA" id="ARBA00012438"/>
    </source>
</evidence>
<evidence type="ECO:0000256" key="4">
    <source>
        <dbReference type="ARBA" id="ARBA00022553"/>
    </source>
</evidence>
<dbReference type="PROSITE" id="PS50109">
    <property type="entry name" value="HIS_KIN"/>
    <property type="match status" value="1"/>
</dbReference>
<keyword evidence="12" id="KW-0067">ATP-binding</keyword>
<dbReference type="InterPro" id="IPR011102">
    <property type="entry name" value="Sig_transdc_His_kinase_HWE"/>
</dbReference>
<dbReference type="Pfam" id="PF07568">
    <property type="entry name" value="HisKA_2"/>
    <property type="match status" value="1"/>
</dbReference>
<comment type="caution">
    <text evidence="20">The sequence shown here is derived from an EMBL/GenBank/DDBJ whole genome shotgun (WGS) entry which is preliminary data.</text>
</comment>
<name>A0A9Q4KQJ3_9EURY</name>
<feature type="domain" description="PAS" evidence="18">
    <location>
        <begin position="384"/>
        <end position="443"/>
    </location>
</feature>
<accession>A0A9Q4KQJ3</accession>
<dbReference type="InterPro" id="IPR000014">
    <property type="entry name" value="PAS"/>
</dbReference>
<gene>
    <name evidence="20" type="ORF">L0665_07660</name>
</gene>
<dbReference type="InterPro" id="IPR001610">
    <property type="entry name" value="PAC"/>
</dbReference>
<dbReference type="SMART" id="SM00911">
    <property type="entry name" value="HWE_HK"/>
    <property type="match status" value="1"/>
</dbReference>
<dbReference type="SMART" id="SM00387">
    <property type="entry name" value="HATPase_c"/>
    <property type="match status" value="1"/>
</dbReference>
<dbReference type="InterPro" id="IPR000700">
    <property type="entry name" value="PAS-assoc_C"/>
</dbReference>
<dbReference type="GO" id="GO:0005524">
    <property type="term" value="F:ATP binding"/>
    <property type="evidence" value="ECO:0007669"/>
    <property type="project" value="UniProtKB-KW"/>
</dbReference>
<keyword evidence="16" id="KW-0812">Transmembrane</keyword>
<dbReference type="CDD" id="cd00130">
    <property type="entry name" value="PAS"/>
    <property type="match status" value="1"/>
</dbReference>
<dbReference type="Gene3D" id="3.30.450.20">
    <property type="entry name" value="PAS domain"/>
    <property type="match status" value="1"/>
</dbReference>
<dbReference type="InterPro" id="IPR011495">
    <property type="entry name" value="Sig_transdc_His_kin_sub2_dim/P"/>
</dbReference>
<comment type="catalytic activity">
    <reaction evidence="1">
        <text>ATP + protein L-histidine = ADP + protein N-phospho-L-histidine.</text>
        <dbReference type="EC" id="2.7.13.3"/>
    </reaction>
</comment>
<dbReference type="AlphaFoldDB" id="A0A9Q4KQJ3"/>
<keyword evidence="8" id="KW-0808">Transferase</keyword>
<dbReference type="Pfam" id="PF02518">
    <property type="entry name" value="HATPase_c"/>
    <property type="match status" value="1"/>
</dbReference>
<keyword evidence="5" id="KW-0716">Sensory transduction</keyword>
<dbReference type="SMART" id="SM00091">
    <property type="entry name" value="PAS"/>
    <property type="match status" value="1"/>
</dbReference>
<dbReference type="Pfam" id="PF08447">
    <property type="entry name" value="PAS_3"/>
    <property type="match status" value="1"/>
</dbReference>
<organism evidence="20 21">
    <name type="scientific">Methanogenium marinum</name>
    <dbReference type="NCBI Taxonomy" id="348610"/>
    <lineage>
        <taxon>Archaea</taxon>
        <taxon>Methanobacteriati</taxon>
        <taxon>Methanobacteriota</taxon>
        <taxon>Stenosarchaea group</taxon>
        <taxon>Methanomicrobia</taxon>
        <taxon>Methanomicrobiales</taxon>
        <taxon>Methanomicrobiaceae</taxon>
        <taxon>Methanogenium</taxon>
    </lineage>
</organism>
<keyword evidence="14" id="KW-0843">Virulence</keyword>
<sequence length="718" mass="79689">MRLEPRILAAGILLIYLILLPVAADTGGHDQIIYISSYGPSYIWNQEIEAGIQAAITDSERTRIQLSIEYLDAKVIDDATHFENLYQTFAHKYENANPNVIITSDDNALLFMDTYGDRLFPGVPVVFTGVNNASILPEGGEDATFYIGTLEILPIKETIDVIQKINQDTDTIYVILDNTYAGRSIRDQINEQTADDTDISFHYPEAGANISTISADLASLPDTAAALIITYYLADQDLTPYHIDEISAELSAASPVPIYSVVSMFNNKGVVGGVQISPYNLGYDAGNQAIWVLEEKPLKGTGPVVYAPETSPIFDYTEMQRFGIPESVLPEGTTIINQPSNSITINRGVALAIMSVAIILCFLVVILIGQNVALGKTRALLTKSEHLYRSVVEGQTEMITRFRTDGTIIFINSAYARYFGLDQDEAKGTNFRARIFEKDRERVAAHFATLRAGTAHKSIEQRIVLDDGSIRWQRWDDHSIFDENGTVVEYQSVGMDITEQKEAEQKIKDSLQEKTVLLQEVHHRVKNNLAVVSSMLEMQAVKEEGADPYVATQIREAERRIRSMAAVHEELYQSETFGSIDIQSHFRRLAHDIINTFPDAEKVSLEVEARGGCMLSLQNAIPVSLIINELLTNAMKYAFIGQTEGIISIQMYCDNANAVLTVSDNGVGFPNGFEPEKATSLGIRMVKTFVEYQLDGTYEITSGPDGTIWTLRFPPDLN</sequence>
<dbReference type="PANTHER" id="PTHR41523:SF8">
    <property type="entry name" value="ETHYLENE RESPONSE SENSOR PROTEIN"/>
    <property type="match status" value="1"/>
</dbReference>
<evidence type="ECO:0000256" key="8">
    <source>
        <dbReference type="ARBA" id="ARBA00022679"/>
    </source>
</evidence>
<evidence type="ECO:0000256" key="14">
    <source>
        <dbReference type="ARBA" id="ARBA00023026"/>
    </source>
</evidence>
<evidence type="ECO:0000313" key="20">
    <source>
        <dbReference type="EMBL" id="MDE4908480.1"/>
    </source>
</evidence>
<keyword evidence="3" id="KW-0600">Photoreceptor protein</keyword>
<dbReference type="Gene3D" id="3.30.565.10">
    <property type="entry name" value="Histidine kinase-like ATPase, C-terminal domain"/>
    <property type="match status" value="1"/>
</dbReference>
<keyword evidence="15" id="KW-0675">Receptor</keyword>
<feature type="domain" description="PAC" evidence="19">
    <location>
        <begin position="457"/>
        <end position="509"/>
    </location>
</feature>
<proteinExistence type="predicted"/>
<dbReference type="InterPro" id="IPR013655">
    <property type="entry name" value="PAS_fold_3"/>
</dbReference>
<evidence type="ECO:0000256" key="1">
    <source>
        <dbReference type="ARBA" id="ARBA00000085"/>
    </source>
</evidence>
<evidence type="ECO:0000256" key="5">
    <source>
        <dbReference type="ARBA" id="ARBA00022606"/>
    </source>
</evidence>
<keyword evidence="9" id="KW-0677">Repeat</keyword>
<dbReference type="RefSeq" id="WP_274925107.1">
    <property type="nucleotide sequence ID" value="NZ_JAKELO010000002.1"/>
</dbReference>
<evidence type="ECO:0000256" key="3">
    <source>
        <dbReference type="ARBA" id="ARBA00022543"/>
    </source>
</evidence>
<dbReference type="InterPro" id="IPR005467">
    <property type="entry name" value="His_kinase_dom"/>
</dbReference>
<dbReference type="NCBIfam" id="TIGR00229">
    <property type="entry name" value="sensory_box"/>
    <property type="match status" value="1"/>
</dbReference>
<keyword evidence="16" id="KW-0472">Membrane</keyword>
<evidence type="ECO:0000256" key="11">
    <source>
        <dbReference type="ARBA" id="ARBA00022777"/>
    </source>
</evidence>
<dbReference type="Gene3D" id="3.40.50.2300">
    <property type="match status" value="2"/>
</dbReference>
<dbReference type="Proteomes" id="UP001143747">
    <property type="component" value="Unassembled WGS sequence"/>
</dbReference>
<dbReference type="GO" id="GO:0009881">
    <property type="term" value="F:photoreceptor activity"/>
    <property type="evidence" value="ECO:0007669"/>
    <property type="project" value="UniProtKB-KW"/>
</dbReference>